<feature type="domain" description="TOG" evidence="3">
    <location>
        <begin position="1080"/>
        <end position="1316"/>
    </location>
</feature>
<dbReference type="OrthoDB" id="5148094at2759"/>
<dbReference type="PANTHER" id="PTHR23346:SF7">
    <property type="entry name" value="STALLED RIBOSOME SENSOR GCN1"/>
    <property type="match status" value="1"/>
</dbReference>
<dbReference type="OMA" id="HNINICG"/>
<dbReference type="InterPro" id="IPR016024">
    <property type="entry name" value="ARM-type_fold"/>
</dbReference>
<dbReference type="GO" id="GO:0005829">
    <property type="term" value="C:cytosol"/>
    <property type="evidence" value="ECO:0000318"/>
    <property type="project" value="GO_Central"/>
</dbReference>
<name>A0C5Q6_PARTE</name>
<gene>
    <name evidence="4" type="ORF">GSPATT00035252001</name>
</gene>
<dbReference type="RefSeq" id="XP_001433520.1">
    <property type="nucleotide sequence ID" value="XM_001433483.1"/>
</dbReference>
<proteinExistence type="predicted"/>
<dbReference type="EMBL" id="CT868042">
    <property type="protein sequence ID" value="CAK66123.1"/>
    <property type="molecule type" value="Genomic_DNA"/>
</dbReference>
<evidence type="ECO:0000256" key="1">
    <source>
        <dbReference type="ARBA" id="ARBA00022737"/>
    </source>
</evidence>
<dbReference type="Proteomes" id="UP000000600">
    <property type="component" value="Unassembled WGS sequence"/>
</dbReference>
<dbReference type="GO" id="GO:0019887">
    <property type="term" value="F:protein kinase regulator activity"/>
    <property type="evidence" value="ECO:0000318"/>
    <property type="project" value="GO_Central"/>
</dbReference>
<dbReference type="HOGENOM" id="CLU_230081_0_0_1"/>
<feature type="coiled-coil region" evidence="2">
    <location>
        <begin position="147"/>
        <end position="174"/>
    </location>
</feature>
<dbReference type="InterPro" id="IPR011989">
    <property type="entry name" value="ARM-like"/>
</dbReference>
<dbReference type="eggNOG" id="KOG1242">
    <property type="taxonomic scope" value="Eukaryota"/>
</dbReference>
<keyword evidence="1" id="KW-0677">Repeat</keyword>
<dbReference type="KEGG" id="ptm:GSPATT00035252001"/>
<accession>A0C5Q6</accession>
<dbReference type="GO" id="GO:0006417">
    <property type="term" value="P:regulation of translation"/>
    <property type="evidence" value="ECO:0000318"/>
    <property type="project" value="GO_Central"/>
</dbReference>
<reference evidence="4 5" key="1">
    <citation type="journal article" date="2006" name="Nature">
        <title>Global trends of whole-genome duplications revealed by the ciliate Paramecium tetraurelia.</title>
        <authorList>
            <consortium name="Genoscope"/>
            <person name="Aury J.-M."/>
            <person name="Jaillon O."/>
            <person name="Duret L."/>
            <person name="Noel B."/>
            <person name="Jubin C."/>
            <person name="Porcel B.M."/>
            <person name="Segurens B."/>
            <person name="Daubin V."/>
            <person name="Anthouard V."/>
            <person name="Aiach N."/>
            <person name="Arnaiz O."/>
            <person name="Billaut A."/>
            <person name="Beisson J."/>
            <person name="Blanc I."/>
            <person name="Bouhouche K."/>
            <person name="Camara F."/>
            <person name="Duharcourt S."/>
            <person name="Guigo R."/>
            <person name="Gogendeau D."/>
            <person name="Katinka M."/>
            <person name="Keller A.-M."/>
            <person name="Kissmehl R."/>
            <person name="Klotz C."/>
            <person name="Koll F."/>
            <person name="Le Moue A."/>
            <person name="Lepere C."/>
            <person name="Malinsky S."/>
            <person name="Nowacki M."/>
            <person name="Nowak J.K."/>
            <person name="Plattner H."/>
            <person name="Poulain J."/>
            <person name="Ruiz F."/>
            <person name="Serrano V."/>
            <person name="Zagulski M."/>
            <person name="Dessen P."/>
            <person name="Betermier M."/>
            <person name="Weissenbach J."/>
            <person name="Scarpelli C."/>
            <person name="Schachter V."/>
            <person name="Sperling L."/>
            <person name="Meyer E."/>
            <person name="Cohen J."/>
            <person name="Wincker P."/>
        </authorList>
    </citation>
    <scope>NUCLEOTIDE SEQUENCE [LARGE SCALE GENOMIC DNA]</scope>
    <source>
        <strain evidence="4 5">Stock d4-2</strain>
    </source>
</reference>
<protein>
    <recommendedName>
        <fullName evidence="3">TOG domain-containing protein</fullName>
    </recommendedName>
</protein>
<dbReference type="Pfam" id="PF24987">
    <property type="entry name" value="HEAT_EF3_N"/>
    <property type="match status" value="1"/>
</dbReference>
<dbReference type="STRING" id="5888.A0C5Q6"/>
<dbReference type="GO" id="GO:0034198">
    <property type="term" value="P:cellular response to amino acid starvation"/>
    <property type="evidence" value="ECO:0000318"/>
    <property type="project" value="GO_Central"/>
</dbReference>
<evidence type="ECO:0000313" key="4">
    <source>
        <dbReference type="EMBL" id="CAK66123.1"/>
    </source>
</evidence>
<dbReference type="InParanoid" id="A0C5Q6"/>
<evidence type="ECO:0000313" key="5">
    <source>
        <dbReference type="Proteomes" id="UP000000600"/>
    </source>
</evidence>
<keyword evidence="2" id="KW-0175">Coiled coil</keyword>
<dbReference type="GeneID" id="5019305"/>
<dbReference type="Gene3D" id="1.25.10.10">
    <property type="entry name" value="Leucine-rich Repeat Variant"/>
    <property type="match status" value="3"/>
</dbReference>
<sequence>MEQLDYEELLQRFRYSYIKPNSQLRYYLQSLPSEQYPDLFQKIENLNYESQKVKRLLRMLHKPHQTPQYFQLKLKHKLKINETAPLEVVDFNKKNTLILASQQQGQQLFDRLKEEFFVDSKIRKSDSLTFKNQYYKALQDNLTNQCLEQCLRLLKRSEQNLDTLQIVLSELVDTQYDITPQLGAIHNALSEFIKNDLSITCLKLAHSCVRGDLTVAVQFVAKMTQGIHDENRKFAFLGTLPHKCQKQVDIIYNLATILNDDQKVFDLIARMRDLQVPLGNWVHLKKLLNINKYTNTFVSLLVVDWLLEKKYESNSKDLESIMEQIISGLAANFKNFAKVITQPVMFLAQLKCVVLYALFCEDDAPAKLMIAINENLNKHTEIFNPKSHLCQLKYLISPSCQNESQLFLDCLFLYQAITFDEKDQFNYILPLIILIAFSSRVKNSVNVKQSLKLLTPFKSIEINVLYNKIFKALHEFLYYVNPHQGEGINFRKDRLIHFVRFIMVQIGNTHIKQPKYIYTTFSHAFISQFQFKLPKYEVNVNPLSWFTNRGLMSNNPYTVQSTVNYCRLLVEQGYFNQIVQPIQEWFNPLNINRLNSIDHLDEQLQQVEIESYDHTALQQSGLKLMTDDKPVDEAELQLQQELKKFESNNLVLMDEGEEKQQMLLKQKNKLCQKYLLCLQLFEGLLHTKAKEQFITKYFDKISAFTKEMSTRYDSCMFLLKYFETIPLLQQFKWPLTYFFLERSLNSIPNDVTLEKIHQFQDCLMKNIKNPPIHLIHLMNLYIINQNSFTQTTKFKAFAIILKYKEQLPIAEYFTPFVHNINICGHAKNADQVLQLIFNKDSDEHYQLFFNNIFNLVPEAQNLILRTIPNLPDNFDIHIKVRVLAQFEETKVAALPFVDKEFKVLNQIQRWDLVGFLKKYPREHSEIMINLLNDVNGFPEMILQAASKLIVDQQLQEEQLEFFPQFVSKQLNTYPKQLIGKTIDLLIQYSSTPERQNLAVLCREAGVQLIRSVGKENSNDILNQIENHLQSKNTCASIRAITFLGVLSSFLQGHNQVKTQEQIVQLFRSSDNDSQLELARSLQELLNLFPDTENLVKELLRTNKQEKDEKVKRGNAYMIAGLIKGLGIEMVEQLGILDLLEVKDRKETLEDKFNVLIQLQALIELFQKTLEPYVEKVMELLIKYFGEGKVEVRNLAMANANRLLQSLSSYGVKIVLQKLLEVLDSDTQWRVKVAIIWALGHLAHCSPKQLSSCLPQIVNSISKAISDTHPDVKAEANKSLNEIGSTIKNPEISSIADILIISLSNPYDENLRGLSVVLETKFRHYIDAPAMSLLIPIIDYGLRAQDSNQRRQASILIGGLPHLIQKSDDLVPYMNLIVGGLEVVIGDPLLEVRTIAAKAIGQVSKKIGIEYTKTFFKFIWDVLENKEASSNKRSGAAHAFAEISCIHGDNYLEDQLKFIFSQIQRPEIFVKEGYIGIFIYIPSILQQKFENYVKDIIENVYECVSHEDEVVSSITLRVLKILIKNFCILQNELLYLSLTENMLNEDAKKRNAGTILSGEMLKMTQKYVFAQLNNPDSLQYINIDLYYMNLMTLYTMQQDVTDVVRQNAVAIWMEYIDNTPKTLKSGLKQYVIQLCNIMSRESVVQNGINTIRNFCEKYGETQMNEAFNHLGYVLQNYQDNLSLVKGAYSVLNQIYIHISLNIATRYRDQFIEFSRLYIFCKDNLIKSQLFQSIGSMINKVKQTTFVEMIIEPYLIDLSNMSELDPRYSGYLEVFSRLCSLNQTLIQHYLMVLILVPPLHQFKIDILTNNASTFASVMYKQCDNKIPIQILFNDLYSCADFNDHNEWNDRTESLLYCIQQLSIHIKSDIENSLTIFVEDILRQLQTKSKPIFESETQPTDYKHSLIPLEVLQYFLQNTSEDHQQFSQAIIEKVAPFLYLQSANLSKQQLEKFYNLANKIIYAINNTLDKQYHFDNMRNLHTCFTNRIHIHQIPSLNTQDGAGIEPYVSMLIDCFVFGKEEMFKYAFDFMKILIRFTEEQQLQIYILKLVGSLIRILNYKGNTELKVLALQLVHLSQEKGLDISKFKSQLTITYEKLIIDINQIDGGLKQLSKSYSQFLQWHDKKDLLLNQLFNKGVQSVIQEARECHLKIVKKAIKDQQEQIYSSAVLERFFSLSKQYFEKCIQTETFDLASPCELNRLGIYINYIRLAHILALTYTYTNKNNKEQYVQKYIKFDQYGILLRLQFVRYQMKELIPDTITYAVQQINTNENMPYVLQLLKTLRKFPNTYVKQQLKPKFQEGSQILYALSRLL</sequence>
<evidence type="ECO:0000259" key="3">
    <source>
        <dbReference type="SMART" id="SM01349"/>
    </source>
</evidence>
<dbReference type="PANTHER" id="PTHR23346">
    <property type="entry name" value="TRANSLATIONAL ACTIVATOR GCN1-RELATED"/>
    <property type="match status" value="1"/>
</dbReference>
<dbReference type="SMART" id="SM01349">
    <property type="entry name" value="TOG"/>
    <property type="match status" value="1"/>
</dbReference>
<evidence type="ECO:0000256" key="2">
    <source>
        <dbReference type="SAM" id="Coils"/>
    </source>
</evidence>
<organism evidence="4 5">
    <name type="scientific">Paramecium tetraurelia</name>
    <dbReference type="NCBI Taxonomy" id="5888"/>
    <lineage>
        <taxon>Eukaryota</taxon>
        <taxon>Sar</taxon>
        <taxon>Alveolata</taxon>
        <taxon>Ciliophora</taxon>
        <taxon>Intramacronucleata</taxon>
        <taxon>Oligohymenophorea</taxon>
        <taxon>Peniculida</taxon>
        <taxon>Parameciidae</taxon>
        <taxon>Paramecium</taxon>
    </lineage>
</organism>
<dbReference type="InterPro" id="IPR034085">
    <property type="entry name" value="TOG"/>
</dbReference>
<keyword evidence="5" id="KW-1185">Reference proteome</keyword>
<dbReference type="SUPFAM" id="SSF48371">
    <property type="entry name" value="ARM repeat"/>
    <property type="match status" value="2"/>
</dbReference>
<dbReference type="Pfam" id="PF24984">
    <property type="entry name" value="HEAT_EF3_GNC1"/>
    <property type="match status" value="1"/>
</dbReference>